<organism evidence="1 2">
    <name type="scientific">Toxoplasma gondii ARI</name>
    <dbReference type="NCBI Taxonomy" id="1074872"/>
    <lineage>
        <taxon>Eukaryota</taxon>
        <taxon>Sar</taxon>
        <taxon>Alveolata</taxon>
        <taxon>Apicomplexa</taxon>
        <taxon>Conoidasida</taxon>
        <taxon>Coccidia</taxon>
        <taxon>Eucoccidiorida</taxon>
        <taxon>Eimeriorina</taxon>
        <taxon>Sarcocystidae</taxon>
        <taxon>Toxoplasma</taxon>
    </lineage>
</organism>
<evidence type="ECO:0000313" key="1">
    <source>
        <dbReference type="EMBL" id="KYF41688.1"/>
    </source>
</evidence>
<reference evidence="1 2" key="1">
    <citation type="journal article" date="2016" name="Nat. Commun.">
        <title>Local admixture of amplified and diversified secreted pathogenesis determinants shapes mosaic Toxoplasma gondii genomes.</title>
        <authorList>
            <person name="Lorenzi H."/>
            <person name="Khan A."/>
            <person name="Behnke M.S."/>
            <person name="Namasivayam S."/>
            <person name="Swapna L.S."/>
            <person name="Hadjithomas M."/>
            <person name="Karamycheva S."/>
            <person name="Pinney D."/>
            <person name="Brunk B.P."/>
            <person name="Ajioka J.W."/>
            <person name="Ajzenberg D."/>
            <person name="Boothroyd J.C."/>
            <person name="Boyle J.P."/>
            <person name="Darde M.L."/>
            <person name="Diaz-Miranda M.A."/>
            <person name="Dubey J.P."/>
            <person name="Fritz H.M."/>
            <person name="Gennari S.M."/>
            <person name="Gregory B.D."/>
            <person name="Kim K."/>
            <person name="Saeij J.P."/>
            <person name="Su C."/>
            <person name="White M.W."/>
            <person name="Zhu X.Q."/>
            <person name="Howe D.K."/>
            <person name="Rosenthal B.M."/>
            <person name="Grigg M.E."/>
            <person name="Parkinson J."/>
            <person name="Liu L."/>
            <person name="Kissinger J.C."/>
            <person name="Roos D.S."/>
            <person name="Sibley L.D."/>
        </authorList>
    </citation>
    <scope>NUCLEOTIDE SEQUENCE [LARGE SCALE GENOMIC DNA]</scope>
    <source>
        <strain evidence="1 2">ARI</strain>
    </source>
</reference>
<dbReference type="VEuPathDB" id="ToxoDB:TGARI_370860"/>
<evidence type="ECO:0000313" key="2">
    <source>
        <dbReference type="Proteomes" id="UP000074247"/>
    </source>
</evidence>
<dbReference type="EMBL" id="AGQS02005140">
    <property type="protein sequence ID" value="KYF41688.1"/>
    <property type="molecule type" value="Genomic_DNA"/>
</dbReference>
<protein>
    <submittedName>
        <fullName evidence="1">Uncharacterized protein</fullName>
    </submittedName>
</protein>
<gene>
    <name evidence="1" type="ORF">TGARI_370860</name>
</gene>
<sequence>MCFRGSFRSGALQSLLRTRKFHRRSFSAMSSLRSIYRRRQQLAAFRSRLLGQRTPNPNRCSICKTGEFFFHFFKGNGSDPRCFSVRLCCRVWINSLSGTRRLPFTKWFTEVAVSSVQPAS</sequence>
<name>A0A139XSF6_TOXGO</name>
<dbReference type="Proteomes" id="UP000074247">
    <property type="component" value="Unassembled WGS sequence"/>
</dbReference>
<dbReference type="AlphaFoldDB" id="A0A139XSF6"/>
<comment type="caution">
    <text evidence="1">The sequence shown here is derived from an EMBL/GenBank/DDBJ whole genome shotgun (WGS) entry which is preliminary data.</text>
</comment>
<accession>A0A139XSF6</accession>
<proteinExistence type="predicted"/>